<feature type="signal peptide" evidence="10">
    <location>
        <begin position="1"/>
        <end position="27"/>
    </location>
</feature>
<dbReference type="PANTHER" id="PTHR11640">
    <property type="entry name" value="NEPHRIN"/>
    <property type="match status" value="1"/>
</dbReference>
<feature type="domain" description="Ig-like" evidence="11">
    <location>
        <begin position="490"/>
        <end position="567"/>
    </location>
</feature>
<dbReference type="SMART" id="SM00408">
    <property type="entry name" value="IGc2"/>
    <property type="match status" value="6"/>
</dbReference>
<dbReference type="SUPFAM" id="SSF48726">
    <property type="entry name" value="Immunoglobulin"/>
    <property type="match status" value="7"/>
</dbReference>
<keyword evidence="5" id="KW-1015">Disulfide bond</keyword>
<dbReference type="InterPro" id="IPR036179">
    <property type="entry name" value="Ig-like_dom_sf"/>
</dbReference>
<dbReference type="KEGG" id="bbel:109464654"/>
<feature type="chain" id="PRO_5028357386" evidence="10">
    <location>
        <begin position="28"/>
        <end position="971"/>
    </location>
</feature>
<dbReference type="GO" id="GO:0005886">
    <property type="term" value="C:plasma membrane"/>
    <property type="evidence" value="ECO:0007669"/>
    <property type="project" value="TreeGrafter"/>
</dbReference>
<dbReference type="GO" id="GO:0050839">
    <property type="term" value="F:cell adhesion molecule binding"/>
    <property type="evidence" value="ECO:0007669"/>
    <property type="project" value="TreeGrafter"/>
</dbReference>
<feature type="domain" description="Ig-like" evidence="11">
    <location>
        <begin position="578"/>
        <end position="658"/>
    </location>
</feature>
<dbReference type="AlphaFoldDB" id="A0A6P4XKZ5"/>
<evidence type="ECO:0000256" key="7">
    <source>
        <dbReference type="ARBA" id="ARBA00023319"/>
    </source>
</evidence>
<dbReference type="SMART" id="SM00406">
    <property type="entry name" value="IGv"/>
    <property type="match status" value="1"/>
</dbReference>
<dbReference type="GO" id="GO:0098609">
    <property type="term" value="P:cell-cell adhesion"/>
    <property type="evidence" value="ECO:0007669"/>
    <property type="project" value="TreeGrafter"/>
</dbReference>
<dbReference type="InterPro" id="IPR003598">
    <property type="entry name" value="Ig_sub2"/>
</dbReference>
<dbReference type="Gene3D" id="2.60.40.10">
    <property type="entry name" value="Immunoglobulins"/>
    <property type="match status" value="7"/>
</dbReference>
<dbReference type="GeneID" id="109464654"/>
<keyword evidence="6" id="KW-0325">Glycoprotein</keyword>
<evidence type="ECO:0000256" key="8">
    <source>
        <dbReference type="SAM" id="MobiDB-lite"/>
    </source>
</evidence>
<dbReference type="Pfam" id="PF13927">
    <property type="entry name" value="Ig_3"/>
    <property type="match status" value="4"/>
</dbReference>
<protein>
    <submittedName>
        <fullName evidence="13">Hemicentin-2-like</fullName>
    </submittedName>
</protein>
<evidence type="ECO:0000313" key="13">
    <source>
        <dbReference type="RefSeq" id="XP_019617235.1"/>
    </source>
</evidence>
<dbReference type="RefSeq" id="XP_019617235.1">
    <property type="nucleotide sequence ID" value="XM_019761676.1"/>
</dbReference>
<dbReference type="InterPro" id="IPR013106">
    <property type="entry name" value="Ig_V-set"/>
</dbReference>
<dbReference type="OrthoDB" id="6413693at2759"/>
<dbReference type="SMART" id="SM00409">
    <property type="entry name" value="IG"/>
    <property type="match status" value="7"/>
</dbReference>
<organism evidence="12 13">
    <name type="scientific">Branchiostoma belcheri</name>
    <name type="common">Amphioxus</name>
    <dbReference type="NCBI Taxonomy" id="7741"/>
    <lineage>
        <taxon>Eukaryota</taxon>
        <taxon>Metazoa</taxon>
        <taxon>Chordata</taxon>
        <taxon>Cephalochordata</taxon>
        <taxon>Leptocardii</taxon>
        <taxon>Amphioxiformes</taxon>
        <taxon>Branchiostomatidae</taxon>
        <taxon>Branchiostoma</taxon>
    </lineage>
</organism>
<keyword evidence="7" id="KW-0393">Immunoglobulin domain</keyword>
<evidence type="ECO:0000256" key="1">
    <source>
        <dbReference type="ARBA" id="ARBA00004479"/>
    </source>
</evidence>
<dbReference type="PANTHER" id="PTHR11640:SF164">
    <property type="entry name" value="MAM DOMAIN-CONTAINING GLYCOSYLPHOSPHATIDYLINOSITOL ANCHOR PROTEIN 1"/>
    <property type="match status" value="1"/>
</dbReference>
<evidence type="ECO:0000256" key="3">
    <source>
        <dbReference type="ARBA" id="ARBA00022989"/>
    </source>
</evidence>
<dbReference type="InterPro" id="IPR013162">
    <property type="entry name" value="CD80_C2-set"/>
</dbReference>
<dbReference type="Pfam" id="PF08205">
    <property type="entry name" value="C2-set_2"/>
    <property type="match status" value="1"/>
</dbReference>
<evidence type="ECO:0000256" key="10">
    <source>
        <dbReference type="SAM" id="SignalP"/>
    </source>
</evidence>
<evidence type="ECO:0000256" key="2">
    <source>
        <dbReference type="ARBA" id="ARBA00022692"/>
    </source>
</evidence>
<dbReference type="InterPro" id="IPR013783">
    <property type="entry name" value="Ig-like_fold"/>
</dbReference>
<dbReference type="PROSITE" id="PS50835">
    <property type="entry name" value="IG_LIKE"/>
    <property type="match status" value="7"/>
</dbReference>
<evidence type="ECO:0000256" key="9">
    <source>
        <dbReference type="SAM" id="Phobius"/>
    </source>
</evidence>
<feature type="domain" description="Ig-like" evidence="11">
    <location>
        <begin position="140"/>
        <end position="231"/>
    </location>
</feature>
<evidence type="ECO:0000256" key="4">
    <source>
        <dbReference type="ARBA" id="ARBA00023136"/>
    </source>
</evidence>
<evidence type="ECO:0000259" key="11">
    <source>
        <dbReference type="PROSITE" id="PS50835"/>
    </source>
</evidence>
<sequence>MQRTNMEWASSLRYSLLLLTMLRIASAAFYRIRPQSTGVLVNQTVTLYCAFNGLTPSEVVNWYWYNPETDDKLYHISARGRVASEFSRHSIVGSSRRGEYNLRIRDVQPGDEGNYRCSVFTVRDAGDARLTVVDALASPPSITGNRKLYNVGEELRLKCRSEGGKPLAKLKWYNGTELLKPTEEVKRTGPTGDTVEIELHLLFLTRWENGANITCLADQGVPRVSPSQTTSVQLQVLCRPEVVSEPASVSATAGDTVKLTCTIASDPLPDDVIWEMSEDGGKKLEFRTGKTGGIFVTKTVITANRVHSALVIRSAESVHAGEYACTAANMFGKDRQQFTVYVTEGSSDVLLVAAVTIGVVLGIVFAVLIVLCLRARKIPICCFYSLFSRPTITGHKGPYVVGEELQLVCRTNGGKPLPSLMWYNGSEPLDPFGTFYQDAPIDDIVQTELRIPSLTKWEDSINISCVADQGVQGVASQKVSSIQLHVYYSPTVTVPINSIQALEGTYANLTCLVEGNPSPIISWTRDGDSLPQNAETSNSSLLIPRVSRSDSGAYLCEADNGIQPTVTGEINMEVIFPPRIKSSFDGEISVLYGQNVFRVDCLAEGNPKPNVTWRRKDTNHPYKNPLTLSPLNYQTEGIYVCVAKSKRFPEVTREAFINVIGRPEVVTEASSVSAAGGDTVELTCTIASDPVPEEIIWTLAGDDGKKTVYRTGRTEDVFVKKTAVVGDKIQSVLIISSAESAHTGDFACIASNMFGQDRQEFRVYVTEESSDVVVIAAVTMGVVLGVLFAVMATLCLRARNIWTSCRLSKSPERGTRRSESFSYCAGSEDELAAKSSLNISSKVPEDELATIELQKLNGISTHRSTSSLNSQPVVISSPFTEIKRAEYSRFTTDRSRCQDEEEEEKYPRHCPYYVGELTNRQETVKLLPSAKRKEDGDESADTIGSDPEGSDIQAKSTDHYQPEAVTQTNFV</sequence>
<feature type="region of interest" description="Disordered" evidence="8">
    <location>
        <begin position="927"/>
        <end position="971"/>
    </location>
</feature>
<evidence type="ECO:0000313" key="12">
    <source>
        <dbReference type="Proteomes" id="UP000515135"/>
    </source>
</evidence>
<dbReference type="InterPro" id="IPR007110">
    <property type="entry name" value="Ig-like_dom"/>
</dbReference>
<gene>
    <name evidence="13" type="primary">LOC109464654</name>
</gene>
<evidence type="ECO:0000256" key="5">
    <source>
        <dbReference type="ARBA" id="ARBA00023157"/>
    </source>
</evidence>
<keyword evidence="2 9" id="KW-0812">Transmembrane</keyword>
<keyword evidence="4 9" id="KW-0472">Membrane</keyword>
<keyword evidence="12" id="KW-1185">Reference proteome</keyword>
<feature type="domain" description="Ig-like" evidence="11">
    <location>
        <begin position="390"/>
        <end position="481"/>
    </location>
</feature>
<reference evidence="13" key="1">
    <citation type="submission" date="2025-08" db="UniProtKB">
        <authorList>
            <consortium name="RefSeq"/>
        </authorList>
    </citation>
    <scope>IDENTIFICATION</scope>
    <source>
        <tissue evidence="13">Gonad</tissue>
    </source>
</reference>
<dbReference type="Proteomes" id="UP000515135">
    <property type="component" value="Unplaced"/>
</dbReference>
<dbReference type="CDD" id="cd00099">
    <property type="entry name" value="IgV"/>
    <property type="match status" value="1"/>
</dbReference>
<dbReference type="InterPro" id="IPR003599">
    <property type="entry name" value="Ig_sub"/>
</dbReference>
<keyword evidence="10" id="KW-0732">Signal</keyword>
<feature type="domain" description="Ig-like" evidence="11">
    <location>
        <begin position="663"/>
        <end position="766"/>
    </location>
</feature>
<comment type="subcellular location">
    <subcellularLocation>
        <location evidence="1">Membrane</location>
        <topology evidence="1">Single-pass type I membrane protein</topology>
    </subcellularLocation>
</comment>
<feature type="transmembrane region" description="Helical" evidence="9">
    <location>
        <begin position="349"/>
        <end position="373"/>
    </location>
</feature>
<dbReference type="InterPro" id="IPR051275">
    <property type="entry name" value="Cell_adhesion_signaling"/>
</dbReference>
<keyword evidence="3 9" id="KW-1133">Transmembrane helix</keyword>
<feature type="domain" description="Ig-like" evidence="11">
    <location>
        <begin position="240"/>
        <end position="343"/>
    </location>
</feature>
<dbReference type="Pfam" id="PF07686">
    <property type="entry name" value="V-set"/>
    <property type="match status" value="1"/>
</dbReference>
<proteinExistence type="predicted"/>
<feature type="domain" description="Ig-like" evidence="11">
    <location>
        <begin position="42"/>
        <end position="133"/>
    </location>
</feature>
<accession>A0A6P4XKZ5</accession>
<evidence type="ECO:0000256" key="6">
    <source>
        <dbReference type="ARBA" id="ARBA00023180"/>
    </source>
</evidence>
<dbReference type="GO" id="GO:0005911">
    <property type="term" value="C:cell-cell junction"/>
    <property type="evidence" value="ECO:0007669"/>
    <property type="project" value="TreeGrafter"/>
</dbReference>
<feature type="transmembrane region" description="Helical" evidence="9">
    <location>
        <begin position="772"/>
        <end position="794"/>
    </location>
</feature>
<name>A0A6P4XKZ5_BRABE</name>